<reference evidence="1" key="1">
    <citation type="submission" date="2013-11" db="EMBL/GenBank/DDBJ databases">
        <title>Single cell genomics of uncultured Tannerella BU063 (oral taxon 286).</title>
        <authorList>
            <person name="Beall C.J."/>
            <person name="Campbell A.G."/>
            <person name="Griffen A.L."/>
            <person name="Podar M."/>
            <person name="Leys E.J."/>
        </authorList>
    </citation>
    <scope>NUCLEOTIDE SEQUENCE [LARGE SCALE GENOMIC DNA]</scope>
    <source>
        <strain evidence="1">Cell 5</strain>
    </source>
</reference>
<name>W2C923_9BACT</name>
<proteinExistence type="predicted"/>
<evidence type="ECO:0000313" key="1">
    <source>
        <dbReference type="EMBL" id="ETK03744.1"/>
    </source>
</evidence>
<protein>
    <recommendedName>
        <fullName evidence="2">Plasmid stabilization protein</fullName>
    </recommendedName>
</protein>
<dbReference type="EMBL" id="AYYC01000731">
    <property type="protein sequence ID" value="ETK03744.1"/>
    <property type="molecule type" value="Genomic_DNA"/>
</dbReference>
<evidence type="ECO:0008006" key="2">
    <source>
        <dbReference type="Google" id="ProtNLM"/>
    </source>
</evidence>
<accession>W2C923</accession>
<comment type="caution">
    <text evidence="1">The sequence shown here is derived from an EMBL/GenBank/DDBJ whole genome shotgun (WGS) entry which is preliminary data.</text>
</comment>
<organism evidence="1">
    <name type="scientific">Tannerella sp. oral taxon BU063 isolate Cell 5</name>
    <dbReference type="NCBI Taxonomy" id="1410950"/>
    <lineage>
        <taxon>Bacteria</taxon>
        <taxon>Pseudomonadati</taxon>
        <taxon>Bacteroidota</taxon>
        <taxon>Bacteroidia</taxon>
        <taxon>Bacteroidales</taxon>
        <taxon>Tannerellaceae</taxon>
        <taxon>Tannerella</taxon>
    </lineage>
</organism>
<sequence length="109" mass="13512">MMVFFLPEVRQYLRELMEVLFEKEYFGFEESAIRYVRELIFDIRDTLPTRPAKKAPPRFNRYGEHLYYAAFRKSKATQWYVFFTRYRVNGEIHYLVRYISNNHMISQYL</sequence>
<gene>
    <name evidence="1" type="ORF">T229_13010</name>
</gene>
<dbReference type="AlphaFoldDB" id="W2C923"/>
<dbReference type="PATRIC" id="fig|1410950.3.peg.2001"/>
<dbReference type="Proteomes" id="UP000018872">
    <property type="component" value="Unassembled WGS sequence"/>
</dbReference>